<keyword evidence="3" id="KW-0963">Cytoplasm</keyword>
<dbReference type="InterPro" id="IPR027012">
    <property type="entry name" value="Enkurin_dom"/>
</dbReference>
<evidence type="ECO:0000313" key="11">
    <source>
        <dbReference type="Proteomes" id="UP000078560"/>
    </source>
</evidence>
<dbReference type="PANTHER" id="PTHR21490">
    <property type="entry name" value="ENKURIN-RELATED"/>
    <property type="match status" value="1"/>
</dbReference>
<evidence type="ECO:0000313" key="10">
    <source>
        <dbReference type="Proteomes" id="UP000078546"/>
    </source>
</evidence>
<evidence type="ECO:0000256" key="2">
    <source>
        <dbReference type="ARBA" id="ARBA00004245"/>
    </source>
</evidence>
<evidence type="ECO:0000313" key="9">
    <source>
        <dbReference type="EMBL" id="SBS96775.1"/>
    </source>
</evidence>
<evidence type="ECO:0000256" key="6">
    <source>
        <dbReference type="SAM" id="Coils"/>
    </source>
</evidence>
<feature type="coiled-coil region" evidence="6">
    <location>
        <begin position="227"/>
        <end position="290"/>
    </location>
</feature>
<reference evidence="10 11" key="1">
    <citation type="submission" date="2016-05" db="EMBL/GenBank/DDBJ databases">
        <authorList>
            <person name="Naeem Raeece"/>
        </authorList>
    </citation>
    <scope>NUCLEOTIDE SEQUENCE [LARGE SCALE GENOMIC DNA]</scope>
</reference>
<evidence type="ECO:0000313" key="8">
    <source>
        <dbReference type="EMBL" id="SBS86374.1"/>
    </source>
</evidence>
<dbReference type="PANTHER" id="PTHR21490:SF0">
    <property type="entry name" value="ENKURIN"/>
    <property type="match status" value="1"/>
</dbReference>
<name>A0A1A8WZB3_PLAOA</name>
<feature type="domain" description="Enkurin" evidence="7">
    <location>
        <begin position="204"/>
        <end position="292"/>
    </location>
</feature>
<evidence type="ECO:0000256" key="4">
    <source>
        <dbReference type="ARBA" id="ARBA00023212"/>
    </source>
</evidence>
<dbReference type="InterPro" id="IPR052102">
    <property type="entry name" value="Enkurin_domain-protein"/>
</dbReference>
<dbReference type="GO" id="GO:0005516">
    <property type="term" value="F:calmodulin binding"/>
    <property type="evidence" value="ECO:0007669"/>
    <property type="project" value="TreeGrafter"/>
</dbReference>
<dbReference type="Proteomes" id="UP000078560">
    <property type="component" value="Unassembled WGS sequence"/>
</dbReference>
<evidence type="ECO:0000256" key="1">
    <source>
        <dbReference type="ARBA" id="ARBA00004138"/>
    </source>
</evidence>
<dbReference type="EMBL" id="FLQU01000490">
    <property type="protein sequence ID" value="SBS86374.1"/>
    <property type="molecule type" value="Genomic_DNA"/>
</dbReference>
<comment type="subcellular location">
    <subcellularLocation>
        <location evidence="1">Cell projection</location>
        <location evidence="1">Cilium</location>
    </subcellularLocation>
    <subcellularLocation>
        <location evidence="2">Cytoplasm</location>
        <location evidence="2">Cytoskeleton</location>
    </subcellularLocation>
</comment>
<organism evidence="9 10">
    <name type="scientific">Plasmodium ovale curtisi</name>
    <dbReference type="NCBI Taxonomy" id="864141"/>
    <lineage>
        <taxon>Eukaryota</taxon>
        <taxon>Sar</taxon>
        <taxon>Alveolata</taxon>
        <taxon>Apicomplexa</taxon>
        <taxon>Aconoidasida</taxon>
        <taxon>Haemosporida</taxon>
        <taxon>Plasmodiidae</taxon>
        <taxon>Plasmodium</taxon>
        <taxon>Plasmodium (Plasmodium)</taxon>
    </lineage>
</organism>
<evidence type="ECO:0000259" key="7">
    <source>
        <dbReference type="PROSITE" id="PS51665"/>
    </source>
</evidence>
<keyword evidence="6" id="KW-0175">Coiled coil</keyword>
<gene>
    <name evidence="9" type="ORF">POVCU1_033890</name>
    <name evidence="8" type="ORF">POVCU2_0036820</name>
</gene>
<dbReference type="Proteomes" id="UP000078546">
    <property type="component" value="Unassembled WGS sequence"/>
</dbReference>
<keyword evidence="4" id="KW-0206">Cytoskeleton</keyword>
<dbReference type="GO" id="GO:0005856">
    <property type="term" value="C:cytoskeleton"/>
    <property type="evidence" value="ECO:0007669"/>
    <property type="project" value="UniProtKB-SubCell"/>
</dbReference>
<keyword evidence="5" id="KW-0966">Cell projection</keyword>
<dbReference type="PROSITE" id="PS51665">
    <property type="entry name" value="ENKURIN"/>
    <property type="match status" value="1"/>
</dbReference>
<dbReference type="EMBL" id="FLQV01000623">
    <property type="protein sequence ID" value="SBS96775.1"/>
    <property type="molecule type" value="Genomic_DNA"/>
</dbReference>
<proteinExistence type="predicted"/>
<sequence length="292" mass="34028">MTTSIVVASEAAAFKVRGKMENYEKLFESIKLDEDNAYNMIKKSDETKIKKILYKSIHDPNLLPSYSTFNLRGKRYNISNVAGELVKKVEKQKKVKDLQTSRDKKILKKGEKNEKIPSLNEIKIINPTLLTVKKKKKKFKDPVPDRNDIPLMNLTADVDYVYDNAVQVINAKPVEKKKKEGKILLDEDPLSKEDYGKISPYLIKIKNELKEKENLKKQDVIDEEKVAKELELKKESILAELKNKYNEINKEYLKISHVVDINSVRKLKKKENYEKELNQLEKDIQKLEKQGY</sequence>
<dbReference type="GO" id="GO:0005929">
    <property type="term" value="C:cilium"/>
    <property type="evidence" value="ECO:0007669"/>
    <property type="project" value="UniProtKB-SubCell"/>
</dbReference>
<evidence type="ECO:0000256" key="5">
    <source>
        <dbReference type="ARBA" id="ARBA00023273"/>
    </source>
</evidence>
<accession>A0A1A8WZB3</accession>
<protein>
    <recommendedName>
        <fullName evidence="7">Enkurin domain-containing protein</fullName>
    </recommendedName>
</protein>
<dbReference type="Pfam" id="PF13864">
    <property type="entry name" value="Enkurin"/>
    <property type="match status" value="1"/>
</dbReference>
<dbReference type="AlphaFoldDB" id="A0A1A8WZB3"/>
<reference evidence="9" key="2">
    <citation type="submission" date="2016-05" db="EMBL/GenBank/DDBJ databases">
        <authorList>
            <person name="Lavstsen T."/>
            <person name="Jespersen J.S."/>
        </authorList>
    </citation>
    <scope>NUCLEOTIDE SEQUENCE [LARGE SCALE GENOMIC DNA]</scope>
</reference>
<evidence type="ECO:0000256" key="3">
    <source>
        <dbReference type="ARBA" id="ARBA00022490"/>
    </source>
</evidence>